<organism evidence="4 5">
    <name type="scientific">Potamilus streckersoni</name>
    <dbReference type="NCBI Taxonomy" id="2493646"/>
    <lineage>
        <taxon>Eukaryota</taxon>
        <taxon>Metazoa</taxon>
        <taxon>Spiralia</taxon>
        <taxon>Lophotrochozoa</taxon>
        <taxon>Mollusca</taxon>
        <taxon>Bivalvia</taxon>
        <taxon>Autobranchia</taxon>
        <taxon>Heteroconchia</taxon>
        <taxon>Palaeoheterodonta</taxon>
        <taxon>Unionida</taxon>
        <taxon>Unionoidea</taxon>
        <taxon>Unionidae</taxon>
        <taxon>Ambleminae</taxon>
        <taxon>Lampsilini</taxon>
        <taxon>Potamilus</taxon>
    </lineage>
</organism>
<dbReference type="Pfam" id="PF03221">
    <property type="entry name" value="HTH_Tnp_Tc5"/>
    <property type="match status" value="1"/>
</dbReference>
<name>A0AAE0SFT4_9BIVA</name>
<comment type="caution">
    <text evidence="4">The sequence shown here is derived from an EMBL/GenBank/DDBJ whole genome shotgun (WGS) entry which is preliminary data.</text>
</comment>
<reference evidence="4" key="3">
    <citation type="submission" date="2023-05" db="EMBL/GenBank/DDBJ databases">
        <authorList>
            <person name="Smith C.H."/>
        </authorList>
    </citation>
    <scope>NUCLEOTIDE SEQUENCE</scope>
    <source>
        <strain evidence="4">CHS0354</strain>
        <tissue evidence="4">Mantle</tissue>
    </source>
</reference>
<keyword evidence="5" id="KW-1185">Reference proteome</keyword>
<evidence type="ECO:0000313" key="4">
    <source>
        <dbReference type="EMBL" id="KAK3591144.1"/>
    </source>
</evidence>
<proteinExistence type="predicted"/>
<dbReference type="Proteomes" id="UP001195483">
    <property type="component" value="Unassembled WGS sequence"/>
</dbReference>
<dbReference type="GO" id="GO:0005634">
    <property type="term" value="C:nucleus"/>
    <property type="evidence" value="ECO:0007669"/>
    <property type="project" value="TreeGrafter"/>
</dbReference>
<keyword evidence="1" id="KW-0238">DNA-binding</keyword>
<evidence type="ECO:0000259" key="3">
    <source>
        <dbReference type="PROSITE" id="PS51253"/>
    </source>
</evidence>
<dbReference type="InterPro" id="IPR007889">
    <property type="entry name" value="HTH_Psq"/>
</dbReference>
<reference evidence="4" key="2">
    <citation type="journal article" date="2021" name="Genome Biol. Evol.">
        <title>Developing a high-quality reference genome for a parasitic bivalve with doubly uniparental inheritance (Bivalvia: Unionida).</title>
        <authorList>
            <person name="Smith C.H."/>
        </authorList>
    </citation>
    <scope>NUCLEOTIDE SEQUENCE</scope>
    <source>
        <strain evidence="4">CHS0354</strain>
        <tissue evidence="4">Mantle</tissue>
    </source>
</reference>
<dbReference type="PANTHER" id="PTHR19303">
    <property type="entry name" value="TRANSPOSON"/>
    <property type="match status" value="1"/>
</dbReference>
<evidence type="ECO:0000256" key="1">
    <source>
        <dbReference type="ARBA" id="ARBA00023125"/>
    </source>
</evidence>
<feature type="domain" description="HTH CENPB-type" evidence="3">
    <location>
        <begin position="67"/>
        <end position="139"/>
    </location>
</feature>
<dbReference type="Gene3D" id="1.10.10.60">
    <property type="entry name" value="Homeodomain-like"/>
    <property type="match status" value="2"/>
</dbReference>
<sequence length="211" mass="24355">MERKRKQVVLTINQKLDIIKKFEQDGSIKNLALQYGIGETTVCNLQKNKNKLINYASNSDSSSGLSSRKTMKLSTYDELDKVMLQWFNQQRAQNIPVSGIICAKHAKLYFDALGMEGDFNASSGWLTRFKQRHEIREISIHGKKLSNNETVVDEFQNDFQKFIEEQQVTPEQIYNADETGLNWKCLPTKTLANKSESRVLGHKFSKCYWFS</sequence>
<dbReference type="Pfam" id="PF04218">
    <property type="entry name" value="CENP-B_N"/>
    <property type="match status" value="1"/>
</dbReference>
<dbReference type="InterPro" id="IPR009057">
    <property type="entry name" value="Homeodomain-like_sf"/>
</dbReference>
<reference evidence="4" key="1">
    <citation type="journal article" date="2021" name="Genome Biol. Evol.">
        <title>A High-Quality Reference Genome for a Parasitic Bivalve with Doubly Uniparental Inheritance (Bivalvia: Unionida).</title>
        <authorList>
            <person name="Smith C.H."/>
        </authorList>
    </citation>
    <scope>NUCLEOTIDE SEQUENCE</scope>
    <source>
        <strain evidence="4">CHS0354</strain>
    </source>
</reference>
<gene>
    <name evidence="4" type="ORF">CHS0354_040211</name>
</gene>
<dbReference type="PANTHER" id="PTHR19303:SF16">
    <property type="entry name" value="JERKY PROTEIN HOMOLOG-LIKE"/>
    <property type="match status" value="1"/>
</dbReference>
<dbReference type="SMART" id="SM00674">
    <property type="entry name" value="CENPB"/>
    <property type="match status" value="1"/>
</dbReference>
<dbReference type="EMBL" id="JAEAOA010002331">
    <property type="protein sequence ID" value="KAK3591144.1"/>
    <property type="molecule type" value="Genomic_DNA"/>
</dbReference>
<dbReference type="InterPro" id="IPR050863">
    <property type="entry name" value="CenT-Element_Derived"/>
</dbReference>
<dbReference type="PROSITE" id="PS51253">
    <property type="entry name" value="HTH_CENPB"/>
    <property type="match status" value="1"/>
</dbReference>
<dbReference type="AlphaFoldDB" id="A0AAE0SFT4"/>
<accession>A0AAE0SFT4</accession>
<evidence type="ECO:0000256" key="2">
    <source>
        <dbReference type="ARBA" id="ARBA00023242"/>
    </source>
</evidence>
<dbReference type="GO" id="GO:0003677">
    <property type="term" value="F:DNA binding"/>
    <property type="evidence" value="ECO:0007669"/>
    <property type="project" value="UniProtKB-KW"/>
</dbReference>
<dbReference type="SUPFAM" id="SSF46689">
    <property type="entry name" value="Homeodomain-like"/>
    <property type="match status" value="2"/>
</dbReference>
<protein>
    <recommendedName>
        <fullName evidence="3">HTH CENPB-type domain-containing protein</fullName>
    </recommendedName>
</protein>
<keyword evidence="2" id="KW-0539">Nucleus</keyword>
<evidence type="ECO:0000313" key="5">
    <source>
        <dbReference type="Proteomes" id="UP001195483"/>
    </source>
</evidence>
<dbReference type="InterPro" id="IPR006600">
    <property type="entry name" value="HTH_CenpB_DNA-bd_dom"/>
</dbReference>